<feature type="transmembrane region" description="Helical" evidence="6">
    <location>
        <begin position="234"/>
        <end position="258"/>
    </location>
</feature>
<evidence type="ECO:0000256" key="1">
    <source>
        <dbReference type="ARBA" id="ARBA00004651"/>
    </source>
</evidence>
<dbReference type="CDD" id="cd06580">
    <property type="entry name" value="TM_PBP1_transp_TpRbsC_like"/>
    <property type="match status" value="1"/>
</dbReference>
<dbReference type="InterPro" id="IPR001851">
    <property type="entry name" value="ABC_transp_permease"/>
</dbReference>
<evidence type="ECO:0000256" key="5">
    <source>
        <dbReference type="ARBA" id="ARBA00023136"/>
    </source>
</evidence>
<dbReference type="GO" id="GO:0005886">
    <property type="term" value="C:plasma membrane"/>
    <property type="evidence" value="ECO:0007669"/>
    <property type="project" value="UniProtKB-SubCell"/>
</dbReference>
<evidence type="ECO:0000256" key="4">
    <source>
        <dbReference type="ARBA" id="ARBA00022989"/>
    </source>
</evidence>
<evidence type="ECO:0000313" key="8">
    <source>
        <dbReference type="Proteomes" id="UP001171751"/>
    </source>
</evidence>
<keyword evidence="4 6" id="KW-1133">Transmembrane helix</keyword>
<keyword evidence="5 6" id="KW-0472">Membrane</keyword>
<dbReference type="GO" id="GO:0022857">
    <property type="term" value="F:transmembrane transporter activity"/>
    <property type="evidence" value="ECO:0007669"/>
    <property type="project" value="InterPro"/>
</dbReference>
<dbReference type="PANTHER" id="PTHR43370">
    <property type="entry name" value="SUGAR ABC TRANSPORTER INTEGRAL MEMBRANE PROTEIN-RELATED"/>
    <property type="match status" value="1"/>
</dbReference>
<evidence type="ECO:0000256" key="3">
    <source>
        <dbReference type="ARBA" id="ARBA00022692"/>
    </source>
</evidence>
<feature type="transmembrane region" description="Helical" evidence="6">
    <location>
        <begin position="64"/>
        <end position="85"/>
    </location>
</feature>
<accession>A0AA43UBV8</accession>
<keyword evidence="3 6" id="KW-0812">Transmembrane</keyword>
<feature type="transmembrane region" description="Helical" evidence="6">
    <location>
        <begin position="278"/>
        <end position="296"/>
    </location>
</feature>
<dbReference type="AlphaFoldDB" id="A0AA43UBV8"/>
<dbReference type="EMBL" id="JAUNQW010000005">
    <property type="protein sequence ID" value="MDO5457114.1"/>
    <property type="molecule type" value="Genomic_DNA"/>
</dbReference>
<sequence>MDVLNLLTDSNFWFGVLRSTTPVLFAALASLMSSISGITNMALEGAMLFAALFAVIGSALTGNIWIGLLFAVIVSVVVTLALGFFKMRLKADEIMVAIAINLLATGGTVFILYLITGNKSTSSSLPSGVFPALNIPLIENIPFIGNVVSGHNILVYVAFLSVIVVYYLLYRTALGLRIRSIGGNEEAAESVGVSVEKTRYTALLISGILTGLSGAYLSMGYLSIFTAGMTAGRGYIALAASFVGGTNPFGTMLASGLFGLFDQLGNQLQSISNTPQEFIFMIPYLATVIMYTVFAYRRSTRQQRANKKLMKQREAEAQ</sequence>
<comment type="subcellular location">
    <subcellularLocation>
        <location evidence="1">Cell membrane</location>
        <topology evidence="1">Multi-pass membrane protein</topology>
    </subcellularLocation>
</comment>
<keyword evidence="8" id="KW-1185">Reference proteome</keyword>
<feature type="transmembrane region" description="Helical" evidence="6">
    <location>
        <begin position="128"/>
        <end position="148"/>
    </location>
</feature>
<dbReference type="Gene3D" id="1.10.3470.10">
    <property type="entry name" value="ABC transporter involved in vitamin B12 uptake, BtuC"/>
    <property type="match status" value="1"/>
</dbReference>
<keyword evidence="2" id="KW-1003">Cell membrane</keyword>
<protein>
    <submittedName>
        <fullName evidence="7">ABC transporter permease</fullName>
    </submittedName>
</protein>
<feature type="transmembrane region" description="Helical" evidence="6">
    <location>
        <begin position="153"/>
        <end position="170"/>
    </location>
</feature>
<evidence type="ECO:0000256" key="6">
    <source>
        <dbReference type="SAM" id="Phobius"/>
    </source>
</evidence>
<reference evidence="7" key="1">
    <citation type="submission" date="2023-07" db="EMBL/GenBank/DDBJ databases">
        <title>Between Cages and Wild: Unraveling the Impact of Captivity on Animal Microbiomes and Antimicrobial Resistance.</title>
        <authorList>
            <person name="Schmartz G.P."/>
            <person name="Rehner J."/>
            <person name="Schuff M.J."/>
            <person name="Becker S.L."/>
            <person name="Kravczyk M."/>
            <person name="Gurevich A."/>
            <person name="Francke R."/>
            <person name="Mueller R."/>
            <person name="Keller V."/>
            <person name="Keller A."/>
        </authorList>
    </citation>
    <scope>NUCLEOTIDE SEQUENCE</scope>
    <source>
        <strain evidence="7">S39M_St_73</strain>
    </source>
</reference>
<dbReference type="InterPro" id="IPR037294">
    <property type="entry name" value="ABC_BtuC-like"/>
</dbReference>
<feature type="transmembrane region" description="Helical" evidence="6">
    <location>
        <begin position="200"/>
        <end position="222"/>
    </location>
</feature>
<feature type="transmembrane region" description="Helical" evidence="6">
    <location>
        <begin position="94"/>
        <end position="116"/>
    </location>
</feature>
<name>A0AA43UBV8_9LACT</name>
<gene>
    <name evidence="7" type="ORF">Q4F26_02090</name>
</gene>
<evidence type="ECO:0000256" key="2">
    <source>
        <dbReference type="ARBA" id="ARBA00022475"/>
    </source>
</evidence>
<dbReference type="PANTHER" id="PTHR43370:SF1">
    <property type="entry name" value="GUANOSINE ABC TRANSPORTER PERMEASE PROTEIN NUPQ"/>
    <property type="match status" value="1"/>
</dbReference>
<evidence type="ECO:0000313" key="7">
    <source>
        <dbReference type="EMBL" id="MDO5457114.1"/>
    </source>
</evidence>
<dbReference type="Proteomes" id="UP001171751">
    <property type="component" value="Unassembled WGS sequence"/>
</dbReference>
<organism evidence="7 8">
    <name type="scientific">Atopococcus tabaci</name>
    <dbReference type="NCBI Taxonomy" id="269774"/>
    <lineage>
        <taxon>Bacteria</taxon>
        <taxon>Bacillati</taxon>
        <taxon>Bacillota</taxon>
        <taxon>Bacilli</taxon>
        <taxon>Lactobacillales</taxon>
        <taxon>Carnobacteriaceae</taxon>
        <taxon>Atopococcus</taxon>
    </lineage>
</organism>
<dbReference type="Pfam" id="PF02653">
    <property type="entry name" value="BPD_transp_2"/>
    <property type="match status" value="1"/>
</dbReference>
<comment type="caution">
    <text evidence="7">The sequence shown here is derived from an EMBL/GenBank/DDBJ whole genome shotgun (WGS) entry which is preliminary data.</text>
</comment>
<proteinExistence type="predicted"/>